<proteinExistence type="inferred from homology"/>
<evidence type="ECO:0000313" key="3">
    <source>
        <dbReference type="EMBL" id="TDZ75115.1"/>
    </source>
</evidence>
<reference evidence="3 4" key="1">
    <citation type="submission" date="2018-12" db="EMBL/GenBank/DDBJ databases">
        <title>Genome sequence and assembly of Colletotrichum trifolii.</title>
        <authorList>
            <person name="Gan P."/>
            <person name="Shirasu K."/>
        </authorList>
    </citation>
    <scope>NUCLEOTIDE SEQUENCE [LARGE SCALE GENOMIC DNA]</scope>
    <source>
        <strain evidence="3 4">543-2</strain>
    </source>
</reference>
<dbReference type="SUPFAM" id="SSF51735">
    <property type="entry name" value="NAD(P)-binding Rossmann-fold domains"/>
    <property type="match status" value="1"/>
</dbReference>
<accession>A0A4R8RSW1</accession>
<evidence type="ECO:0000259" key="2">
    <source>
        <dbReference type="Pfam" id="PF13460"/>
    </source>
</evidence>
<dbReference type="Proteomes" id="UP000295703">
    <property type="component" value="Unassembled WGS sequence"/>
</dbReference>
<dbReference type="InterPro" id="IPR016040">
    <property type="entry name" value="NAD(P)-bd_dom"/>
</dbReference>
<dbReference type="InterPro" id="IPR036291">
    <property type="entry name" value="NAD(P)-bd_dom_sf"/>
</dbReference>
<gene>
    <name evidence="3" type="ORF">CTRI78_v000049</name>
</gene>
<comment type="caution">
    <text evidence="3">The sequence shown here is derived from an EMBL/GenBank/DDBJ whole genome shotgun (WGS) entry which is preliminary data.</text>
</comment>
<feature type="domain" description="NAD(P)-binding" evidence="2">
    <location>
        <begin position="207"/>
        <end position="393"/>
    </location>
</feature>
<dbReference type="PANTHER" id="PTHR15020:SF50">
    <property type="entry name" value="UPF0659 PROTEIN YMR090W"/>
    <property type="match status" value="1"/>
</dbReference>
<name>A0A4R8RSW1_COLTR</name>
<dbReference type="Pfam" id="PF13460">
    <property type="entry name" value="NAD_binding_10"/>
    <property type="match status" value="1"/>
</dbReference>
<dbReference type="PANTHER" id="PTHR15020">
    <property type="entry name" value="FLAVIN REDUCTASE-RELATED"/>
    <property type="match status" value="1"/>
</dbReference>
<protein>
    <submittedName>
        <fullName evidence="3">Averufin oxidase A-like protein</fullName>
    </submittedName>
</protein>
<organism evidence="3 4">
    <name type="scientific">Colletotrichum trifolii</name>
    <dbReference type="NCBI Taxonomy" id="5466"/>
    <lineage>
        <taxon>Eukaryota</taxon>
        <taxon>Fungi</taxon>
        <taxon>Dikarya</taxon>
        <taxon>Ascomycota</taxon>
        <taxon>Pezizomycotina</taxon>
        <taxon>Sordariomycetes</taxon>
        <taxon>Hypocreomycetidae</taxon>
        <taxon>Glomerellales</taxon>
        <taxon>Glomerellaceae</taxon>
        <taxon>Colletotrichum</taxon>
        <taxon>Colletotrichum orbiculare species complex</taxon>
    </lineage>
</organism>
<keyword evidence="4" id="KW-1185">Reference proteome</keyword>
<evidence type="ECO:0000256" key="1">
    <source>
        <dbReference type="ARBA" id="ARBA00038376"/>
    </source>
</evidence>
<sequence length="470" mass="51263">MSSTRLSAAPSPIADSLTLIITTSPTPSAPSTELLEPVFESFRTRCPDLLAGRIIVVFDTYERVGDVARLKKGQVTEQGARDFAAYKENVKKLVLEAYGRTAAGDELAEEQGEAEYGYDGRKAALNLATFTVSRTPDQLVTFVEPSERLGFGLAVRTALRITRSPYVWIHQHDWQLVADIPVTSILDVMKAEDGHEEAPVKTVAIFGATGGTGRETLKSLLKNPATASIVLRIHVRSQKKLYSVVPELRKHSKVHVSEGPITDLDKIKTCVAGADTIICTLGENDNNPHVNVLTQGSRTIVAALKQLEEASPAGWKKPRVLLLSSATWNDRFKQDQPALVRWMITNAFYYPYADLLRAHQAFQDAESEGLLSLTLVQPPVIIDEEGSGHTITVDTVGLAVSYPDLGAGFADLALEERYLEVKAVGVTSGLAEKGFPRYGPEIMTRVVRGLLASFVPGFWRVNGVLNKVLG</sequence>
<dbReference type="Gene3D" id="3.40.50.720">
    <property type="entry name" value="NAD(P)-binding Rossmann-like Domain"/>
    <property type="match status" value="1"/>
</dbReference>
<comment type="similarity">
    <text evidence="1">Belongs to the avfA family.</text>
</comment>
<evidence type="ECO:0000313" key="4">
    <source>
        <dbReference type="Proteomes" id="UP000295703"/>
    </source>
</evidence>
<dbReference type="EMBL" id="RYZW01000001">
    <property type="protein sequence ID" value="TDZ75115.1"/>
    <property type="molecule type" value="Genomic_DNA"/>
</dbReference>
<dbReference type="STRING" id="5466.A0A4R8RSW1"/>
<dbReference type="AlphaFoldDB" id="A0A4R8RSW1"/>